<name>A0AAD5QAC5_PYTIN</name>
<accession>A0AAD5QAC5</accession>
<dbReference type="SUPFAM" id="SSF52343">
    <property type="entry name" value="Ferredoxin reductase-like, C-terminal NADP-linked domain"/>
    <property type="match status" value="1"/>
</dbReference>
<dbReference type="AlphaFoldDB" id="A0AAD5QAC5"/>
<proteinExistence type="predicted"/>
<dbReference type="EMBL" id="JAKCXM010000009">
    <property type="protein sequence ID" value="KAJ0408759.1"/>
    <property type="molecule type" value="Genomic_DNA"/>
</dbReference>
<dbReference type="SFLD" id="SFLDS00052">
    <property type="entry name" value="Ferric_Reductase_Domain"/>
    <property type="match status" value="1"/>
</dbReference>
<feature type="transmembrane region" description="Helical" evidence="6">
    <location>
        <begin position="183"/>
        <end position="205"/>
    </location>
</feature>
<keyword evidence="9" id="KW-1185">Reference proteome</keyword>
<protein>
    <recommendedName>
        <fullName evidence="7">FAD-binding FR-type domain-containing protein</fullName>
    </recommendedName>
</protein>
<dbReference type="InterPro" id="IPR050369">
    <property type="entry name" value="RBOH/FRE"/>
</dbReference>
<evidence type="ECO:0000256" key="1">
    <source>
        <dbReference type="ARBA" id="ARBA00004141"/>
    </source>
</evidence>
<keyword evidence="3 6" id="KW-1133">Transmembrane helix</keyword>
<evidence type="ECO:0000256" key="5">
    <source>
        <dbReference type="ARBA" id="ARBA00023136"/>
    </source>
</evidence>
<evidence type="ECO:0000256" key="4">
    <source>
        <dbReference type="ARBA" id="ARBA00023002"/>
    </source>
</evidence>
<comment type="caution">
    <text evidence="8">The sequence shown here is derived from an EMBL/GenBank/DDBJ whole genome shotgun (WGS) entry which is preliminary data.</text>
</comment>
<dbReference type="InterPro" id="IPR013112">
    <property type="entry name" value="FAD-bd_8"/>
</dbReference>
<dbReference type="PANTHER" id="PTHR11972:SF193">
    <property type="entry name" value="FAD-BINDING FR-TYPE DOMAIN-CONTAINING PROTEIN"/>
    <property type="match status" value="1"/>
</dbReference>
<dbReference type="Pfam" id="PF01794">
    <property type="entry name" value="Ferric_reduct"/>
    <property type="match status" value="1"/>
</dbReference>
<keyword evidence="2 6" id="KW-0812">Transmembrane</keyword>
<organism evidence="8 9">
    <name type="scientific">Pythium insidiosum</name>
    <name type="common">Pythiosis disease agent</name>
    <dbReference type="NCBI Taxonomy" id="114742"/>
    <lineage>
        <taxon>Eukaryota</taxon>
        <taxon>Sar</taxon>
        <taxon>Stramenopiles</taxon>
        <taxon>Oomycota</taxon>
        <taxon>Peronosporomycetes</taxon>
        <taxon>Pythiales</taxon>
        <taxon>Pythiaceae</taxon>
        <taxon>Pythium</taxon>
    </lineage>
</organism>
<dbReference type="InterPro" id="IPR013121">
    <property type="entry name" value="Fe_red_NAD-bd_6"/>
</dbReference>
<feature type="transmembrane region" description="Helical" evidence="6">
    <location>
        <begin position="594"/>
        <end position="614"/>
    </location>
</feature>
<feature type="transmembrane region" description="Helical" evidence="6">
    <location>
        <begin position="143"/>
        <end position="163"/>
    </location>
</feature>
<dbReference type="InterPro" id="IPR017927">
    <property type="entry name" value="FAD-bd_FR_type"/>
</dbReference>
<dbReference type="Pfam" id="PF08030">
    <property type="entry name" value="NAD_binding_6"/>
    <property type="match status" value="1"/>
</dbReference>
<dbReference type="Gene3D" id="3.40.50.80">
    <property type="entry name" value="Nucleotide-binding domain of ferredoxin-NADP reductase (FNR) module"/>
    <property type="match status" value="1"/>
</dbReference>
<feature type="transmembrane region" description="Helical" evidence="6">
    <location>
        <begin position="21"/>
        <end position="45"/>
    </location>
</feature>
<dbReference type="GO" id="GO:0005886">
    <property type="term" value="C:plasma membrane"/>
    <property type="evidence" value="ECO:0007669"/>
    <property type="project" value="TreeGrafter"/>
</dbReference>
<feature type="transmembrane region" description="Helical" evidence="6">
    <location>
        <begin position="102"/>
        <end position="122"/>
    </location>
</feature>
<dbReference type="GO" id="GO:0016491">
    <property type="term" value="F:oxidoreductase activity"/>
    <property type="evidence" value="ECO:0007669"/>
    <property type="project" value="UniProtKB-KW"/>
</dbReference>
<evidence type="ECO:0000313" key="9">
    <source>
        <dbReference type="Proteomes" id="UP001209570"/>
    </source>
</evidence>
<dbReference type="SUPFAM" id="SSF63380">
    <property type="entry name" value="Riboflavin synthase domain-like"/>
    <property type="match status" value="1"/>
</dbReference>
<keyword evidence="4" id="KW-0560">Oxidoreductase</keyword>
<feature type="transmembrane region" description="Helical" evidence="6">
    <location>
        <begin position="271"/>
        <end position="301"/>
    </location>
</feature>
<dbReference type="InterPro" id="IPR039261">
    <property type="entry name" value="FNR_nucleotide-bd"/>
</dbReference>
<keyword evidence="5 6" id="KW-0472">Membrane</keyword>
<dbReference type="SFLD" id="SFLDG01168">
    <property type="entry name" value="Ferric_reductase_subgroup_(FRE"/>
    <property type="match status" value="1"/>
</dbReference>
<feature type="transmembrane region" description="Helical" evidence="6">
    <location>
        <begin position="557"/>
        <end position="574"/>
    </location>
</feature>
<dbReference type="Proteomes" id="UP001209570">
    <property type="component" value="Unassembled WGS sequence"/>
</dbReference>
<evidence type="ECO:0000259" key="7">
    <source>
        <dbReference type="PROSITE" id="PS51384"/>
    </source>
</evidence>
<sequence length="735" mass="82826">MDYRKAPEHQADSARAQNTTVVVILNSVAIAAQLMILGAIGLYVFGQIVYFTPFYHDEFCHVLSKAWGRPVKNTTGKTVGQPEIIRLRRKPQVLGKVSRWSYAEWLFVGMLVTGNVLVYHWGYTRRIKPTKTNASTRKRGPSAYLQIMGLNSMFNMSFLLLPVTRNSVWMELFNISYANGVKYHRWLGVLTVLTALLHSVGYFWLWIRQGIWLKRALPCFHCDVSPHAYGSGYEQWFNVFGEIALFFLLAIAGTSIPYVRRKLFNVFYYTHQLFVLALVFSIMHWSPIVWWCLPSVVIYCVERAMSSANARSPVQTQEFTIISKEVAKIVLHRSPGPAGHHHVGQFVYLNVPSISKLQWHAFTVASSAQADPSSFTVLVKALGDWTTDLVAYAEACKESHVLPTICVDGFYGASLEVYRGYETVCLVGGGIGATPIFAILEDLVARASTDEGQYTDASTAGRLRQRVVFAFSFREIELLEEILPVLLRLEELDPDRQHVRLFFYLTCSHSDAQLNQAINYDRLEGKLATPTTYAFKAGASVPPTAFARPLRSRTAQVAVTVVAVTMAVAITLFLEHADGKIKRNGRDCLWPLQQFAESAALFGVGVAVFGFVWLERRIRDRAAFVKRDDDALQPYDIVETPGARLRFSVRGCGVRTFRDLLHRFRVTVGERPDPQRLMREALLLHEESPALSLGHARIGVFVSGPDAMKREREVERGISGIGPHHFDLHVEEFNL</sequence>
<dbReference type="Pfam" id="PF08022">
    <property type="entry name" value="FAD_binding_8"/>
    <property type="match status" value="1"/>
</dbReference>
<gene>
    <name evidence="8" type="ORF">P43SY_001983</name>
</gene>
<evidence type="ECO:0000256" key="6">
    <source>
        <dbReference type="SAM" id="Phobius"/>
    </source>
</evidence>
<dbReference type="PROSITE" id="PS51384">
    <property type="entry name" value="FAD_FR"/>
    <property type="match status" value="1"/>
</dbReference>
<evidence type="ECO:0000256" key="2">
    <source>
        <dbReference type="ARBA" id="ARBA00022692"/>
    </source>
</evidence>
<dbReference type="InterPro" id="IPR013130">
    <property type="entry name" value="Fe3_Rdtase_TM_dom"/>
</dbReference>
<dbReference type="CDD" id="cd06186">
    <property type="entry name" value="NOX_Duox_like_FAD_NADP"/>
    <property type="match status" value="1"/>
</dbReference>
<dbReference type="PANTHER" id="PTHR11972">
    <property type="entry name" value="NADPH OXIDASE"/>
    <property type="match status" value="1"/>
</dbReference>
<feature type="domain" description="FAD-binding FR-type" evidence="7">
    <location>
        <begin position="309"/>
        <end position="417"/>
    </location>
</feature>
<feature type="transmembrane region" description="Helical" evidence="6">
    <location>
        <begin position="239"/>
        <end position="259"/>
    </location>
</feature>
<dbReference type="InterPro" id="IPR017938">
    <property type="entry name" value="Riboflavin_synthase-like_b-brl"/>
</dbReference>
<evidence type="ECO:0000313" key="8">
    <source>
        <dbReference type="EMBL" id="KAJ0408759.1"/>
    </source>
</evidence>
<reference evidence="8" key="1">
    <citation type="submission" date="2021-12" db="EMBL/GenBank/DDBJ databases">
        <title>Prjna785345.</title>
        <authorList>
            <person name="Rujirawat T."/>
            <person name="Krajaejun T."/>
        </authorList>
    </citation>
    <scope>NUCLEOTIDE SEQUENCE</scope>
    <source>
        <strain evidence="8">Pi057C3</strain>
    </source>
</reference>
<comment type="subcellular location">
    <subcellularLocation>
        <location evidence="1">Membrane</location>
        <topology evidence="1">Multi-pass membrane protein</topology>
    </subcellularLocation>
</comment>
<evidence type="ECO:0000256" key="3">
    <source>
        <dbReference type="ARBA" id="ARBA00022989"/>
    </source>
</evidence>